<dbReference type="KEGG" id="vg:22276288"/>
<dbReference type="Proteomes" id="UP000028960">
    <property type="component" value="Segment"/>
</dbReference>
<dbReference type="GeneID" id="22276288"/>
<evidence type="ECO:0000256" key="1">
    <source>
        <dbReference type="SAM" id="MobiDB-lite"/>
    </source>
</evidence>
<evidence type="ECO:0008006" key="4">
    <source>
        <dbReference type="Google" id="ProtNLM"/>
    </source>
</evidence>
<name>A0A076G4P7_9CAUD</name>
<feature type="region of interest" description="Disordered" evidence="1">
    <location>
        <begin position="1"/>
        <end position="26"/>
    </location>
</feature>
<dbReference type="RefSeq" id="YP_009098030.1">
    <property type="nucleotide sequence ID" value="NC_025416.1"/>
</dbReference>
<proteinExistence type="predicted"/>
<accession>A0A076G4P7</accession>
<evidence type="ECO:0000313" key="3">
    <source>
        <dbReference type="Proteomes" id="UP000028960"/>
    </source>
</evidence>
<dbReference type="EMBL" id="KJ888149">
    <property type="protein sequence ID" value="AII26940.1"/>
    <property type="molecule type" value="Genomic_DNA"/>
</dbReference>
<evidence type="ECO:0000313" key="2">
    <source>
        <dbReference type="EMBL" id="AII26940.1"/>
    </source>
</evidence>
<keyword evidence="3" id="KW-1185">Reference proteome</keyword>
<sequence>MAEEIKKEQDVQETTKEDKKDVSKMTPEEIDKLKYQDKKEKEQVINKVIKGVNDTWEKEYNFEELDLRFKVKIKLPNAREQGNIFALRSAYLGGMDMYQTDQVIRAYQMLATLQEVGIEVPKEFQDPDDIYNLYPLTVMYEDWLGFLNSFRY</sequence>
<organism evidence="2 3">
    <name type="scientific">Staphylococcus phage MCE-2014</name>
    <dbReference type="NCBI Taxonomy" id="1524910"/>
    <lineage>
        <taxon>Viruses</taxon>
        <taxon>Duplodnaviria</taxon>
        <taxon>Heunggongvirae</taxon>
        <taxon>Uroviricota</taxon>
        <taxon>Caudoviricetes</taxon>
        <taxon>Herelleviridae</taxon>
        <taxon>Twortvirinae</taxon>
        <taxon>Kayvirus</taxon>
        <taxon>Kayvirus MCE2014</taxon>
    </lineage>
</organism>
<reference evidence="2 3" key="1">
    <citation type="journal article" date="2014" name="Appl. Environ. Microbiol.">
        <title>Combined Use of Bacteriophage K and a Novel Bacteriophage To Reduce Staphylococcus aureus Biofilm Formation.</title>
        <authorList>
            <person name="Alves D.R."/>
            <person name="Gaudion A."/>
            <person name="Bean J.E."/>
            <person name="Perez Esteban P."/>
            <person name="Arnot T.C."/>
            <person name="Harper D.R."/>
            <person name="Kot W."/>
            <person name="Hansen L.H."/>
            <person name="Enright M.C."/>
            <person name="Jenkins A.T."/>
        </authorList>
    </citation>
    <scope>NUCLEOTIDE SEQUENCE [LARGE SCALE GENOMIC DNA]</scope>
</reference>
<protein>
    <recommendedName>
        <fullName evidence="4">Tail assembly chaperone</fullName>
    </recommendedName>
</protein>